<dbReference type="PANTHER" id="PTHR22904:SF523">
    <property type="entry name" value="STRESS-INDUCED-PHOSPHOPROTEIN 1"/>
    <property type="match status" value="1"/>
</dbReference>
<accession>A0A553PUH5</accession>
<feature type="repeat" description="TPR" evidence="7">
    <location>
        <begin position="324"/>
        <end position="357"/>
    </location>
</feature>
<keyword evidence="11" id="KW-1185">Reference proteome</keyword>
<keyword evidence="1" id="KW-0963">Cytoplasm</keyword>
<feature type="repeat" description="TPR" evidence="7">
    <location>
        <begin position="4"/>
        <end position="37"/>
    </location>
</feature>
<keyword evidence="2" id="KW-0677">Repeat</keyword>
<evidence type="ECO:0000256" key="3">
    <source>
        <dbReference type="ARBA" id="ARBA00022803"/>
    </source>
</evidence>
<evidence type="ECO:0000256" key="6">
    <source>
        <dbReference type="ARBA" id="ARBA00045590"/>
    </source>
</evidence>
<reference evidence="10 11" key="1">
    <citation type="journal article" date="2019" name="Sci. Data">
        <title>Hybrid genome assembly and annotation of Danionella translucida.</title>
        <authorList>
            <person name="Kadobianskyi M."/>
            <person name="Schulze L."/>
            <person name="Schuelke M."/>
            <person name="Judkewitz B."/>
        </authorList>
    </citation>
    <scope>NUCLEOTIDE SEQUENCE [LARGE SCALE GENOMIC DNA]</scope>
    <source>
        <strain evidence="10 11">Bolton</strain>
    </source>
</reference>
<dbReference type="OrthoDB" id="2423701at2759"/>
<dbReference type="PANTHER" id="PTHR22904">
    <property type="entry name" value="TPR REPEAT CONTAINING PROTEIN"/>
    <property type="match status" value="1"/>
</dbReference>
<proteinExistence type="predicted"/>
<dbReference type="FunFam" id="1.10.260.100:FF:000002">
    <property type="entry name" value="Stress-induced-phosphoprotein 1 (Hsp70/Hsp90-organizing)"/>
    <property type="match status" value="1"/>
</dbReference>
<evidence type="ECO:0000256" key="5">
    <source>
        <dbReference type="ARBA" id="ARBA00026193"/>
    </source>
</evidence>
<dbReference type="Gene3D" id="1.10.260.100">
    <property type="match status" value="2"/>
</dbReference>
<name>A0A553PUH5_9TELE</name>
<dbReference type="Pfam" id="PF13432">
    <property type="entry name" value="TPR_16"/>
    <property type="match status" value="1"/>
</dbReference>
<dbReference type="InterPro" id="IPR041243">
    <property type="entry name" value="STI1/HOP_DP"/>
</dbReference>
<comment type="subcellular location">
    <subcellularLocation>
        <location evidence="4">Dynein axonemal particle</location>
    </subcellularLocation>
</comment>
<protein>
    <recommendedName>
        <fullName evidence="5">Stress-induced-phosphoprotein 1</fullName>
    </recommendedName>
</protein>
<evidence type="ECO:0000256" key="7">
    <source>
        <dbReference type="PROSITE-ProRule" id="PRU00339"/>
    </source>
</evidence>
<dbReference type="GO" id="GO:0120293">
    <property type="term" value="C:dynein axonemal particle"/>
    <property type="evidence" value="ECO:0007669"/>
    <property type="project" value="UniProtKB-SubCell"/>
</dbReference>
<evidence type="ECO:0000256" key="1">
    <source>
        <dbReference type="ARBA" id="ARBA00022490"/>
    </source>
</evidence>
<feature type="repeat" description="TPR" evidence="7">
    <location>
        <begin position="264"/>
        <end position="297"/>
    </location>
</feature>
<feature type="compositionally biased region" description="Pro residues" evidence="8">
    <location>
        <begin position="162"/>
        <end position="176"/>
    </location>
</feature>
<dbReference type="FunFam" id="1.10.260.100:FF:000004">
    <property type="entry name" value="Putative stress-induced-phosphoprotein 1"/>
    <property type="match status" value="1"/>
</dbReference>
<dbReference type="GO" id="GO:0051879">
    <property type="term" value="F:Hsp90 protein binding"/>
    <property type="evidence" value="ECO:0007669"/>
    <property type="project" value="TreeGrafter"/>
</dbReference>
<dbReference type="Pfam" id="PF00515">
    <property type="entry name" value="TPR_1"/>
    <property type="match status" value="1"/>
</dbReference>
<dbReference type="SUPFAM" id="SSF48452">
    <property type="entry name" value="TPR-like"/>
    <property type="match status" value="3"/>
</dbReference>
<dbReference type="InterPro" id="IPR006636">
    <property type="entry name" value="STI1_HS-bd"/>
</dbReference>
<dbReference type="PROSITE" id="PS50293">
    <property type="entry name" value="TPR_REGION"/>
    <property type="match status" value="1"/>
</dbReference>
<dbReference type="Pfam" id="PF13424">
    <property type="entry name" value="TPR_12"/>
    <property type="match status" value="1"/>
</dbReference>
<feature type="domain" description="STI1" evidence="9">
    <location>
        <begin position="442"/>
        <end position="481"/>
    </location>
</feature>
<dbReference type="PROSITE" id="PS50005">
    <property type="entry name" value="TPR"/>
    <property type="match status" value="5"/>
</dbReference>
<dbReference type="InterPro" id="IPR019734">
    <property type="entry name" value="TPR_rpt"/>
</dbReference>
<dbReference type="InterPro" id="IPR013105">
    <property type="entry name" value="TPR_2"/>
</dbReference>
<feature type="repeat" description="TPR" evidence="7">
    <location>
        <begin position="378"/>
        <end position="411"/>
    </location>
</feature>
<dbReference type="Pfam" id="PF07719">
    <property type="entry name" value="TPR_2"/>
    <property type="match status" value="1"/>
</dbReference>
<dbReference type="FunFam" id="1.25.40.10:FF:000010">
    <property type="entry name" value="Stress-induced phosphoprotein 1"/>
    <property type="match status" value="1"/>
</dbReference>
<dbReference type="Pfam" id="PF17830">
    <property type="entry name" value="STI1-HOP_DP"/>
    <property type="match status" value="2"/>
</dbReference>
<gene>
    <name evidence="10" type="ORF">DNTS_005243</name>
</gene>
<comment type="function">
    <text evidence="6">Acts as a co-chaperone for HSP90AA1. Mediates the association of the molecular chaperones HSPA8/HSC70 and HSP90.</text>
</comment>
<dbReference type="SMART" id="SM00727">
    <property type="entry name" value="STI1"/>
    <property type="match status" value="1"/>
</dbReference>
<evidence type="ECO:0000313" key="11">
    <source>
        <dbReference type="Proteomes" id="UP000316079"/>
    </source>
</evidence>
<feature type="repeat" description="TPR" evidence="7">
    <location>
        <begin position="189"/>
        <end position="222"/>
    </location>
</feature>
<evidence type="ECO:0000313" key="10">
    <source>
        <dbReference type="EMBL" id="TRY81316.1"/>
    </source>
</evidence>
<dbReference type="EMBL" id="SRMA01026643">
    <property type="protein sequence ID" value="TRY81316.1"/>
    <property type="molecule type" value="Genomic_DNA"/>
</dbReference>
<dbReference type="InterPro" id="IPR011990">
    <property type="entry name" value="TPR-like_helical_dom_sf"/>
</dbReference>
<evidence type="ECO:0000256" key="4">
    <source>
        <dbReference type="ARBA" id="ARBA00024190"/>
    </source>
</evidence>
<organism evidence="10 11">
    <name type="scientific">Danionella cerebrum</name>
    <dbReference type="NCBI Taxonomy" id="2873325"/>
    <lineage>
        <taxon>Eukaryota</taxon>
        <taxon>Metazoa</taxon>
        <taxon>Chordata</taxon>
        <taxon>Craniata</taxon>
        <taxon>Vertebrata</taxon>
        <taxon>Euteleostomi</taxon>
        <taxon>Actinopterygii</taxon>
        <taxon>Neopterygii</taxon>
        <taxon>Teleostei</taxon>
        <taxon>Ostariophysi</taxon>
        <taxon>Cypriniformes</taxon>
        <taxon>Danionidae</taxon>
        <taxon>Danioninae</taxon>
        <taxon>Danionella</taxon>
    </lineage>
</organism>
<dbReference type="Gene3D" id="1.25.40.10">
    <property type="entry name" value="Tetratricopeptide repeat domain"/>
    <property type="match status" value="5"/>
</dbReference>
<evidence type="ECO:0000256" key="8">
    <source>
        <dbReference type="SAM" id="MobiDB-lite"/>
    </source>
</evidence>
<keyword evidence="3 7" id="KW-0802">TPR repeat</keyword>
<feature type="region of interest" description="Disordered" evidence="8">
    <location>
        <begin position="155"/>
        <end position="184"/>
    </location>
</feature>
<evidence type="ECO:0000259" key="9">
    <source>
        <dbReference type="SMART" id="SM00727"/>
    </source>
</evidence>
<dbReference type="AlphaFoldDB" id="A0A553PUH5"/>
<dbReference type="Proteomes" id="UP000316079">
    <property type="component" value="Unassembled WGS sequence"/>
</dbReference>
<comment type="caution">
    <text evidence="10">The sequence shown here is derived from an EMBL/GenBank/DDBJ whole genome shotgun (WGS) entry which is preliminary data.</text>
</comment>
<dbReference type="SMART" id="SM00028">
    <property type="entry name" value="TPR"/>
    <property type="match status" value="7"/>
</dbReference>
<evidence type="ECO:0000256" key="2">
    <source>
        <dbReference type="ARBA" id="ARBA00022737"/>
    </source>
</evidence>
<sequence length="493" mass="56148">MEKVSQLKDQGNKALSAGNPDEAVRCYTEALTLDPSNHGYSRKAAALEFLGRLEDAKATYQEGLRQEPSNQQLKDGLQNMEARLAERKMMNPFSIPNLYEKLEGDSRTRALLADPSYKELLEQLRNKPSELGTKLQDPRVMTTLSVLLGLDLSGMDEEEEPTPPPPPKPKETAPPPPKEEDLPENKKMALKEKELGNTAYKKKDFTVALKHYEEAIKHDPTNMTYLSNQAAVYFEKGDFEKCRELCEKAIDVGRENREDYRQIAKAYARIGNSYFKQDKYKEAIQFFNKSLTEHRTPDVLKKCQEAEKIMKEQEKMAYINPDLALEEKNKGNDAFQKGDYPAAMKHYSEAIKRNPYDAKLFSNRAACYTKLLEFQLALKGYTRKGAALEALKDFSKAMDVYQKALELDSNSKEATEGLQRCMVSQAMRNDSPEEVKRRAMSDPEVQQIMSDPAMRMILEQMQKDPQALSDHLKNPVIAQKIQKLIDVGLIAIR</sequence>